<keyword evidence="10" id="KW-0378">Hydrolase</keyword>
<dbReference type="GO" id="GO:0016787">
    <property type="term" value="F:hydrolase activity"/>
    <property type="evidence" value="ECO:0007669"/>
    <property type="project" value="UniProtKB-KW"/>
</dbReference>
<dbReference type="InterPro" id="IPR050401">
    <property type="entry name" value="Cyclic_nucleotide_synthase"/>
</dbReference>
<keyword evidence="4 22" id="KW-0812">Transmembrane</keyword>
<feature type="coiled-coil region" evidence="21">
    <location>
        <begin position="974"/>
        <end position="1005"/>
    </location>
</feature>
<keyword evidence="13" id="KW-0342">GTP-binding</keyword>
<dbReference type="SUPFAM" id="SSF56349">
    <property type="entry name" value="DNA breaking-rejoining enzymes"/>
    <property type="match status" value="1"/>
</dbReference>
<evidence type="ECO:0000256" key="17">
    <source>
        <dbReference type="ARBA" id="ARBA00023239"/>
    </source>
</evidence>
<dbReference type="SUPFAM" id="SSF53098">
    <property type="entry name" value="Ribonuclease H-like"/>
    <property type="match status" value="1"/>
</dbReference>
<dbReference type="FunFam" id="3.30.70.1230:FF:000030">
    <property type="entry name" value="Si:ch211-215j19.12"/>
    <property type="match status" value="1"/>
</dbReference>
<evidence type="ECO:0000256" key="4">
    <source>
        <dbReference type="ARBA" id="ARBA00022692"/>
    </source>
</evidence>
<dbReference type="Pfam" id="PF17917">
    <property type="entry name" value="RT_RNaseH"/>
    <property type="match status" value="1"/>
</dbReference>
<comment type="similarity">
    <text evidence="19">Belongs to the adenylyl cyclase class-4/guanylyl cyclase family.</text>
</comment>
<dbReference type="SUPFAM" id="SSF55073">
    <property type="entry name" value="Nucleotide cyclase"/>
    <property type="match status" value="1"/>
</dbReference>
<dbReference type="InterPro" id="IPR001170">
    <property type="entry name" value="ANPR/GUC"/>
</dbReference>
<keyword evidence="7" id="KW-0732">Signal</keyword>
<keyword evidence="17 19" id="KW-0456">Lyase</keyword>
<reference evidence="25" key="1">
    <citation type="submission" date="2019-08" db="EMBL/GenBank/DDBJ databases">
        <title>The improved chromosome-level genome for the pearl oyster Pinctada fucata martensii using PacBio sequencing and Hi-C.</title>
        <authorList>
            <person name="Zheng Z."/>
        </authorList>
    </citation>
    <scope>NUCLEOTIDE SEQUENCE</scope>
    <source>
        <strain evidence="25">ZZ-2019</strain>
        <tissue evidence="25">Adductor muscle</tissue>
    </source>
</reference>
<evidence type="ECO:0000256" key="11">
    <source>
        <dbReference type="ARBA" id="ARBA00022918"/>
    </source>
</evidence>
<keyword evidence="9" id="KW-0255">Endonuclease</keyword>
<dbReference type="CDD" id="cd12087">
    <property type="entry name" value="TM_EGFR-like"/>
    <property type="match status" value="1"/>
</dbReference>
<evidence type="ECO:0000256" key="12">
    <source>
        <dbReference type="ARBA" id="ARBA00022989"/>
    </source>
</evidence>
<keyword evidence="18 20" id="KW-0141">cGMP biosynthesis</keyword>
<dbReference type="Proteomes" id="UP001186944">
    <property type="component" value="Unassembled WGS sequence"/>
</dbReference>
<feature type="transmembrane region" description="Helical" evidence="22">
    <location>
        <begin position="633"/>
        <end position="655"/>
    </location>
</feature>
<dbReference type="GO" id="GO:0004383">
    <property type="term" value="F:guanylate cyclase activity"/>
    <property type="evidence" value="ECO:0007669"/>
    <property type="project" value="UniProtKB-EC"/>
</dbReference>
<dbReference type="SMART" id="SM00044">
    <property type="entry name" value="CYCc"/>
    <property type="match status" value="1"/>
</dbReference>
<dbReference type="InterPro" id="IPR028082">
    <property type="entry name" value="Peripla_BP_I"/>
</dbReference>
<evidence type="ECO:0000256" key="7">
    <source>
        <dbReference type="ARBA" id="ARBA00022729"/>
    </source>
</evidence>
<evidence type="ECO:0000256" key="16">
    <source>
        <dbReference type="ARBA" id="ARBA00023180"/>
    </source>
</evidence>
<dbReference type="GO" id="GO:0007168">
    <property type="term" value="P:receptor guanylyl cyclase signaling pathway"/>
    <property type="evidence" value="ECO:0007669"/>
    <property type="project" value="TreeGrafter"/>
</dbReference>
<comment type="subcellular location">
    <subcellularLocation>
        <location evidence="1">Membrane</location>
        <topology evidence="1">Single-pass type I membrane protein</topology>
    </subcellularLocation>
</comment>
<sequence length="1180" mass="134205">MIIELLKRKKDVIISECEQLYNKRRAKIRDVFRVIGLIVSSFSAVEYGQLHYRELEKNKTMALKHNFGDFEETMEISDMMKSELSWWIQNLQNQIRHVSHGNPHITIETDASLTGWGASVEKSKIGGRWSVEEQNNHISFLELLAIFYALKSFKEKLSKKHVKVLSDNTTAVSYINKMGGIKSVDCNSIAIQIWNWCEKQNIWLTCSHIPGIDNHVADEKSRKFNDNIEWTLRNNPRTKHIRKCDALLISFVKPHGEVSKDTIARWLKTVMQKAGIDISKFSAHSIRAASTSKAMQHNIPIEEILKTAGWSNSGNFAKFYQKQILDKKEKFGAAVLKAATQKKTLEGTGELCSFATDGLVHTLEDLQISLKTFLQFDGNAPLAEIIAELDAVKKVSRIIVVCSSRPNLRRIMLQACRMSMCSGDFVFIDPNFISDEEVYNPWLANDTDDAAAREAFKHVLHLAEAWWYDDASMIKHENLRLQIPTQMEQPPWNSSYAKDNEYKGAKFSPFLYDSMTLAFLWWQHCIDTRTDHLDGEKLFDFASVTFWDGVSGKVHFDNKSDAQPMFWIQDFKVDGQNEPRIMGTVESYKSIEEEVTILEDPLWLTSDGNAPPSEPACGFVGEKCVSNQASVTVAIVVSVCLVVLAAVIIVAYIFIRRKKREDEVRQMIWKIDNNDIKYCAVQSYIKGLHSHNSLEIRSQESVDVKISLDSKDQTCKAFYKNHKVAVRKSDVKSLSLSRADLEELQTAKKIVHNNLNHFIGACLEVPCTVFMYCSKGCLQNILENHDIKLEWMFKVSFMKDIASGLQFIHSSTLQSHGRLTSSNCLIDNRWTIKISDFGISSFCEPIRFQFLKFEDEFKALLWQAPEILRSGVVQGRGTQKGDVYSFGIILHEICYRNGVFPCTGITSKGIIMRVKECKEGIPFRPVTLDNQFIQKEATDLMKICWTEDPKQRPDFTSIIQQIKRHFAESKGSILDTMIEMLETYANNLEDIVEQRTMELNEEKEKTDRLLYKMLPKSVADMLKKGECDLCESFESVTIFFSDIVGFTTLASQLEPPQVVNFLNDLYTLFDGIIEEFDVYKVETIGDAYLVVSGLPVRNGNAHAGQIADMALSILDALPNHRIKTLPEKVLQVRIGIHTGSVCAGVVGQTMPRYCLFGDTVNTASRMESNGQGNHTIIYNY</sequence>
<dbReference type="Pfam" id="PF07701">
    <property type="entry name" value="HNOBA"/>
    <property type="match status" value="1"/>
</dbReference>
<evidence type="ECO:0000256" key="1">
    <source>
        <dbReference type="ARBA" id="ARBA00004479"/>
    </source>
</evidence>
<dbReference type="InterPro" id="IPR001245">
    <property type="entry name" value="Ser-Thr/Tyr_kinase_cat_dom"/>
</dbReference>
<keyword evidence="5" id="KW-0548">Nucleotidyltransferase</keyword>
<dbReference type="Gene3D" id="3.30.70.1230">
    <property type="entry name" value="Nucleotide cyclase"/>
    <property type="match status" value="1"/>
</dbReference>
<keyword evidence="12 22" id="KW-1133">Transmembrane helix</keyword>
<keyword evidence="16" id="KW-0325">Glycoprotein</keyword>
<evidence type="ECO:0000256" key="20">
    <source>
        <dbReference type="RuleBase" id="RU003431"/>
    </source>
</evidence>
<keyword evidence="21" id="KW-0175">Coiled coil</keyword>
<dbReference type="EMBL" id="VSWD01000007">
    <property type="protein sequence ID" value="KAK3098029.1"/>
    <property type="molecule type" value="Genomic_DNA"/>
</dbReference>
<dbReference type="InterPro" id="IPR000719">
    <property type="entry name" value="Prot_kinase_dom"/>
</dbReference>
<proteinExistence type="inferred from homology"/>
<dbReference type="Pfam" id="PF00211">
    <property type="entry name" value="Guanylate_cyc"/>
    <property type="match status" value="1"/>
</dbReference>
<dbReference type="CDD" id="cd09275">
    <property type="entry name" value="RNase_HI_RT_DIRS1"/>
    <property type="match status" value="1"/>
</dbReference>
<dbReference type="GO" id="GO:0004519">
    <property type="term" value="F:endonuclease activity"/>
    <property type="evidence" value="ECO:0007669"/>
    <property type="project" value="UniProtKB-KW"/>
</dbReference>
<dbReference type="InterPro" id="IPR029787">
    <property type="entry name" value="Nucleotide_cyclase"/>
</dbReference>
<dbReference type="PANTHER" id="PTHR11920">
    <property type="entry name" value="GUANYLYL CYCLASE"/>
    <property type="match status" value="1"/>
</dbReference>
<dbReference type="Gene3D" id="3.40.50.2300">
    <property type="match status" value="1"/>
</dbReference>
<comment type="caution">
    <text evidence="25">The sequence shown here is derived from an EMBL/GenBank/DDBJ whole genome shotgun (WGS) entry which is preliminary data.</text>
</comment>
<dbReference type="InterPro" id="IPR018297">
    <property type="entry name" value="A/G_cyclase_CS"/>
</dbReference>
<keyword evidence="11" id="KW-0695">RNA-directed DNA polymerase</keyword>
<dbReference type="PROSITE" id="PS50125">
    <property type="entry name" value="GUANYLATE_CYCLASE_2"/>
    <property type="match status" value="1"/>
</dbReference>
<name>A0AA88YJH4_PINIB</name>
<feature type="domain" description="Guanylate cyclase" evidence="24">
    <location>
        <begin position="1037"/>
        <end position="1167"/>
    </location>
</feature>
<dbReference type="Gene3D" id="6.10.250.780">
    <property type="match status" value="1"/>
</dbReference>
<keyword evidence="15" id="KW-0675">Receptor</keyword>
<dbReference type="PROSITE" id="PS00452">
    <property type="entry name" value="GUANYLATE_CYCLASE_1"/>
    <property type="match status" value="1"/>
</dbReference>
<dbReference type="InterPro" id="IPR041373">
    <property type="entry name" value="RT_RNaseH"/>
</dbReference>
<dbReference type="PRINTS" id="PR00255">
    <property type="entry name" value="NATPEPTIDER"/>
</dbReference>
<dbReference type="GO" id="GO:0004016">
    <property type="term" value="F:adenylate cyclase activity"/>
    <property type="evidence" value="ECO:0007669"/>
    <property type="project" value="TreeGrafter"/>
</dbReference>
<evidence type="ECO:0000256" key="8">
    <source>
        <dbReference type="ARBA" id="ARBA00022741"/>
    </source>
</evidence>
<evidence type="ECO:0000256" key="5">
    <source>
        <dbReference type="ARBA" id="ARBA00022695"/>
    </source>
</evidence>
<dbReference type="GO" id="GO:0004672">
    <property type="term" value="F:protein kinase activity"/>
    <property type="evidence" value="ECO:0007669"/>
    <property type="project" value="InterPro"/>
</dbReference>
<dbReference type="AlphaFoldDB" id="A0AA88YJH4"/>
<evidence type="ECO:0000256" key="19">
    <source>
        <dbReference type="RuleBase" id="RU000405"/>
    </source>
</evidence>
<dbReference type="GO" id="GO:0003964">
    <property type="term" value="F:RNA-directed DNA polymerase activity"/>
    <property type="evidence" value="ECO:0007669"/>
    <property type="project" value="UniProtKB-KW"/>
</dbReference>
<evidence type="ECO:0000313" key="26">
    <source>
        <dbReference type="Proteomes" id="UP001186944"/>
    </source>
</evidence>
<dbReference type="InterPro" id="IPR001828">
    <property type="entry name" value="ANF_lig-bd_rcpt"/>
</dbReference>
<dbReference type="GO" id="GO:0035556">
    <property type="term" value="P:intracellular signal transduction"/>
    <property type="evidence" value="ECO:0007669"/>
    <property type="project" value="InterPro"/>
</dbReference>
<keyword evidence="3" id="KW-0808">Transferase</keyword>
<evidence type="ECO:0000256" key="6">
    <source>
        <dbReference type="ARBA" id="ARBA00022722"/>
    </source>
</evidence>
<feature type="domain" description="Protein kinase" evidence="23">
    <location>
        <begin position="678"/>
        <end position="967"/>
    </location>
</feature>
<keyword evidence="6" id="KW-0540">Nuclease</keyword>
<keyword evidence="8" id="KW-0547">Nucleotide-binding</keyword>
<comment type="catalytic activity">
    <reaction evidence="20">
        <text>GTP = 3',5'-cyclic GMP + diphosphate</text>
        <dbReference type="Rhea" id="RHEA:13665"/>
        <dbReference type="ChEBI" id="CHEBI:33019"/>
        <dbReference type="ChEBI" id="CHEBI:37565"/>
        <dbReference type="ChEBI" id="CHEBI:57746"/>
        <dbReference type="EC" id="4.6.1.2"/>
    </reaction>
</comment>
<dbReference type="Gene3D" id="3.30.420.10">
    <property type="entry name" value="Ribonuclease H-like superfamily/Ribonuclease H"/>
    <property type="match status" value="1"/>
</dbReference>
<dbReference type="CDD" id="cd07302">
    <property type="entry name" value="CHD"/>
    <property type="match status" value="1"/>
</dbReference>
<evidence type="ECO:0000259" key="23">
    <source>
        <dbReference type="PROSITE" id="PS50011"/>
    </source>
</evidence>
<dbReference type="GO" id="GO:0003677">
    <property type="term" value="F:DNA binding"/>
    <property type="evidence" value="ECO:0007669"/>
    <property type="project" value="InterPro"/>
</dbReference>
<dbReference type="GO" id="GO:0005524">
    <property type="term" value="F:ATP binding"/>
    <property type="evidence" value="ECO:0007669"/>
    <property type="project" value="InterPro"/>
</dbReference>
<dbReference type="InterPro" id="IPR012337">
    <property type="entry name" value="RNaseH-like_sf"/>
</dbReference>
<dbReference type="GO" id="GO:0001653">
    <property type="term" value="F:peptide receptor activity"/>
    <property type="evidence" value="ECO:0007669"/>
    <property type="project" value="TreeGrafter"/>
</dbReference>
<dbReference type="SUPFAM" id="SSF53822">
    <property type="entry name" value="Periplasmic binding protein-like I"/>
    <property type="match status" value="1"/>
</dbReference>
<dbReference type="SUPFAM" id="SSF56112">
    <property type="entry name" value="Protein kinase-like (PK-like)"/>
    <property type="match status" value="1"/>
</dbReference>
<evidence type="ECO:0000256" key="13">
    <source>
        <dbReference type="ARBA" id="ARBA00023134"/>
    </source>
</evidence>
<dbReference type="EC" id="4.6.1.2" evidence="2 20"/>
<dbReference type="Pfam" id="PF01094">
    <property type="entry name" value="ANF_receptor"/>
    <property type="match status" value="1"/>
</dbReference>
<dbReference type="InterPro" id="IPR011009">
    <property type="entry name" value="Kinase-like_dom_sf"/>
</dbReference>
<evidence type="ECO:0000256" key="15">
    <source>
        <dbReference type="ARBA" id="ARBA00023170"/>
    </source>
</evidence>
<dbReference type="GO" id="GO:0005525">
    <property type="term" value="F:GTP binding"/>
    <property type="evidence" value="ECO:0007669"/>
    <property type="project" value="UniProtKB-KW"/>
</dbReference>
<dbReference type="InterPro" id="IPR011010">
    <property type="entry name" value="DNA_brk_join_enz"/>
</dbReference>
<dbReference type="InterPro" id="IPR001054">
    <property type="entry name" value="A/G_cyclase"/>
</dbReference>
<evidence type="ECO:0000256" key="14">
    <source>
        <dbReference type="ARBA" id="ARBA00023136"/>
    </source>
</evidence>
<keyword evidence="14 22" id="KW-0472">Membrane</keyword>
<organism evidence="25 26">
    <name type="scientific">Pinctada imbricata</name>
    <name type="common">Atlantic pearl-oyster</name>
    <name type="synonym">Pinctada martensii</name>
    <dbReference type="NCBI Taxonomy" id="66713"/>
    <lineage>
        <taxon>Eukaryota</taxon>
        <taxon>Metazoa</taxon>
        <taxon>Spiralia</taxon>
        <taxon>Lophotrochozoa</taxon>
        <taxon>Mollusca</taxon>
        <taxon>Bivalvia</taxon>
        <taxon>Autobranchia</taxon>
        <taxon>Pteriomorphia</taxon>
        <taxon>Pterioida</taxon>
        <taxon>Pterioidea</taxon>
        <taxon>Pteriidae</taxon>
        <taxon>Pinctada</taxon>
    </lineage>
</organism>
<dbReference type="PANTHER" id="PTHR11920:SF501">
    <property type="entry name" value="GUANYLATE CYCLASE 32E"/>
    <property type="match status" value="1"/>
</dbReference>
<keyword evidence="26" id="KW-1185">Reference proteome</keyword>
<evidence type="ECO:0000259" key="24">
    <source>
        <dbReference type="PROSITE" id="PS50125"/>
    </source>
</evidence>
<evidence type="ECO:0000256" key="9">
    <source>
        <dbReference type="ARBA" id="ARBA00022759"/>
    </source>
</evidence>
<evidence type="ECO:0000313" key="25">
    <source>
        <dbReference type="EMBL" id="KAK3098029.1"/>
    </source>
</evidence>
<gene>
    <name evidence="25" type="ORF">FSP39_015477</name>
</gene>
<dbReference type="Gene3D" id="1.10.510.10">
    <property type="entry name" value="Transferase(Phosphotransferase) domain 1"/>
    <property type="match status" value="1"/>
</dbReference>
<dbReference type="Pfam" id="PF07714">
    <property type="entry name" value="PK_Tyr_Ser-Thr"/>
    <property type="match status" value="1"/>
</dbReference>
<dbReference type="InterPro" id="IPR036397">
    <property type="entry name" value="RNaseH_sf"/>
</dbReference>
<accession>A0AA88YJH4</accession>
<evidence type="ECO:0000256" key="22">
    <source>
        <dbReference type="SAM" id="Phobius"/>
    </source>
</evidence>
<dbReference type="PROSITE" id="PS50011">
    <property type="entry name" value="PROTEIN_KINASE_DOM"/>
    <property type="match status" value="1"/>
</dbReference>
<evidence type="ECO:0000256" key="3">
    <source>
        <dbReference type="ARBA" id="ARBA00022679"/>
    </source>
</evidence>
<protein>
    <recommendedName>
        <fullName evidence="2 20">Guanylate cyclase</fullName>
        <ecNumber evidence="2 20">4.6.1.2</ecNumber>
    </recommendedName>
</protein>
<evidence type="ECO:0000256" key="10">
    <source>
        <dbReference type="ARBA" id="ARBA00022801"/>
    </source>
</evidence>
<evidence type="ECO:0000256" key="21">
    <source>
        <dbReference type="SAM" id="Coils"/>
    </source>
</evidence>
<dbReference type="GO" id="GO:0005886">
    <property type="term" value="C:plasma membrane"/>
    <property type="evidence" value="ECO:0007669"/>
    <property type="project" value="TreeGrafter"/>
</dbReference>
<evidence type="ECO:0000256" key="2">
    <source>
        <dbReference type="ARBA" id="ARBA00012202"/>
    </source>
</evidence>
<evidence type="ECO:0000256" key="18">
    <source>
        <dbReference type="ARBA" id="ARBA00023293"/>
    </source>
</evidence>
<dbReference type="InterPro" id="IPR011645">
    <property type="entry name" value="HNOB_dom_associated"/>
</dbReference>